<dbReference type="InterPro" id="IPR032466">
    <property type="entry name" value="Metal_Hydrolase"/>
</dbReference>
<feature type="binding site" evidence="1">
    <location>
        <position position="139"/>
    </location>
    <ligand>
        <name>a divalent metal cation</name>
        <dbReference type="ChEBI" id="CHEBI:60240"/>
        <label>2</label>
    </ligand>
</feature>
<name>A0A7X0VJE6_9BACL</name>
<dbReference type="Gene3D" id="3.20.20.140">
    <property type="entry name" value="Metal-dependent hydrolases"/>
    <property type="match status" value="1"/>
</dbReference>
<feature type="binding site" evidence="1">
    <location>
        <position position="8"/>
    </location>
    <ligand>
        <name>a divalent metal cation</name>
        <dbReference type="ChEBI" id="CHEBI:60240"/>
        <label>1</label>
    </ligand>
</feature>
<dbReference type="GO" id="GO:0046872">
    <property type="term" value="F:metal ion binding"/>
    <property type="evidence" value="ECO:0007669"/>
    <property type="project" value="UniProtKB-KW"/>
</dbReference>
<feature type="binding site" evidence="1">
    <location>
        <position position="6"/>
    </location>
    <ligand>
        <name>a divalent metal cation</name>
        <dbReference type="ChEBI" id="CHEBI:60240"/>
        <label>1</label>
    </ligand>
</feature>
<keyword evidence="2" id="KW-0378">Hydrolase</keyword>
<proteinExistence type="predicted"/>
<dbReference type="PANTHER" id="PTHR46124">
    <property type="entry name" value="D-AMINOACYL-TRNA DEACYLASE"/>
    <property type="match status" value="1"/>
</dbReference>
<feature type="binding site" evidence="1">
    <location>
        <position position="163"/>
    </location>
    <ligand>
        <name>a divalent metal cation</name>
        <dbReference type="ChEBI" id="CHEBI:60240"/>
        <label>2</label>
    </ligand>
</feature>
<feature type="binding site" evidence="1">
    <location>
        <position position="95"/>
    </location>
    <ligand>
        <name>a divalent metal cation</name>
        <dbReference type="ChEBI" id="CHEBI:60240"/>
        <label>1</label>
    </ligand>
</feature>
<evidence type="ECO:0000313" key="2">
    <source>
        <dbReference type="EMBL" id="MBB6675503.1"/>
    </source>
</evidence>
<dbReference type="Pfam" id="PF01026">
    <property type="entry name" value="TatD_DNase"/>
    <property type="match status" value="1"/>
</dbReference>
<organism evidence="2 3">
    <name type="scientific">Cohnella nanjingensis</name>
    <dbReference type="NCBI Taxonomy" id="1387779"/>
    <lineage>
        <taxon>Bacteria</taxon>
        <taxon>Bacillati</taxon>
        <taxon>Bacillota</taxon>
        <taxon>Bacilli</taxon>
        <taxon>Bacillales</taxon>
        <taxon>Paenibacillaceae</taxon>
        <taxon>Cohnella</taxon>
    </lineage>
</organism>
<gene>
    <name evidence="2" type="ORF">H7C19_33070</name>
</gene>
<dbReference type="PANTHER" id="PTHR46124:SF2">
    <property type="entry name" value="D-AMINOACYL-TRNA DEACYLASE"/>
    <property type="match status" value="1"/>
</dbReference>
<evidence type="ECO:0000256" key="1">
    <source>
        <dbReference type="PIRSR" id="PIRSR005902-1"/>
    </source>
</evidence>
<dbReference type="PIRSF" id="PIRSF005902">
    <property type="entry name" value="DNase_TatD"/>
    <property type="match status" value="1"/>
</dbReference>
<feature type="binding site" evidence="1">
    <location>
        <position position="211"/>
    </location>
    <ligand>
        <name>a divalent metal cation</name>
        <dbReference type="ChEBI" id="CHEBI:60240"/>
        <label>1</label>
    </ligand>
</feature>
<dbReference type="SUPFAM" id="SSF51556">
    <property type="entry name" value="Metallo-dependent hydrolases"/>
    <property type="match status" value="1"/>
</dbReference>
<dbReference type="AlphaFoldDB" id="A0A7X0VJE6"/>
<dbReference type="GO" id="GO:0016788">
    <property type="term" value="F:hydrolase activity, acting on ester bonds"/>
    <property type="evidence" value="ECO:0007669"/>
    <property type="project" value="InterPro"/>
</dbReference>
<reference evidence="2 3" key="1">
    <citation type="submission" date="2020-08" db="EMBL/GenBank/DDBJ databases">
        <title>Cohnella phylogeny.</title>
        <authorList>
            <person name="Dunlap C."/>
        </authorList>
    </citation>
    <scope>NUCLEOTIDE SEQUENCE [LARGE SCALE GENOMIC DNA]</scope>
    <source>
        <strain evidence="2 3">DSM 28246</strain>
    </source>
</reference>
<dbReference type="RefSeq" id="WP_185673353.1">
    <property type="nucleotide sequence ID" value="NZ_JACJVP010000077.1"/>
</dbReference>
<comment type="caution">
    <text evidence="2">The sequence shown here is derived from an EMBL/GenBank/DDBJ whole genome shotgun (WGS) entry which is preliminary data.</text>
</comment>
<dbReference type="Proteomes" id="UP000547209">
    <property type="component" value="Unassembled WGS sequence"/>
</dbReference>
<keyword evidence="1" id="KW-0479">Metal-binding</keyword>
<sequence length="263" mass="28753">MAYDAHLHLDGYPEARRESLLAEAFAAGVAGVVAVSMDASSCAVNRAWASRHPGRVMPAYGHHPEQSALNEAALDALCAWIRARDAVGEPFAIGEVGLPYYTRTEAEERGEAFDEAPYVRQLDRFAALAAELDRPIALHAVYEDADKALDILARRGVRRAHFHWFKGSPATVARLIAEGYYVSVTPDVAYEQEIRTLASVVPLDRLMAETDGPWPFEGPYAGRETHPAMTADVAAEIARLRGLTTEAVGRILDANARAFYGFE</sequence>
<dbReference type="EMBL" id="JACJVP010000077">
    <property type="protein sequence ID" value="MBB6675503.1"/>
    <property type="molecule type" value="Genomic_DNA"/>
</dbReference>
<protein>
    <submittedName>
        <fullName evidence="2">TatD family hydrolase</fullName>
    </submittedName>
</protein>
<evidence type="ECO:0000313" key="3">
    <source>
        <dbReference type="Proteomes" id="UP000547209"/>
    </source>
</evidence>
<keyword evidence="3" id="KW-1185">Reference proteome</keyword>
<dbReference type="InterPro" id="IPR001130">
    <property type="entry name" value="TatD-like"/>
</dbReference>
<dbReference type="CDD" id="cd01310">
    <property type="entry name" value="TatD_DNAse"/>
    <property type="match status" value="1"/>
</dbReference>
<accession>A0A7X0VJE6</accession>